<evidence type="ECO:0000313" key="2">
    <source>
        <dbReference type="Proteomes" id="UP001162881"/>
    </source>
</evidence>
<proteinExistence type="predicted"/>
<gene>
    <name evidence="1" type="ORF">MTR62_14760</name>
</gene>
<dbReference type="RefSeq" id="WP_244022283.1">
    <property type="nucleotide sequence ID" value="NZ_JALHLF010000068.1"/>
</dbReference>
<dbReference type="Proteomes" id="UP001162881">
    <property type="component" value="Unassembled WGS sequence"/>
</dbReference>
<organism evidence="1 2">
    <name type="scientific">Novosphingobium organovorum</name>
    <dbReference type="NCBI Taxonomy" id="2930092"/>
    <lineage>
        <taxon>Bacteria</taxon>
        <taxon>Pseudomonadati</taxon>
        <taxon>Pseudomonadota</taxon>
        <taxon>Alphaproteobacteria</taxon>
        <taxon>Sphingomonadales</taxon>
        <taxon>Sphingomonadaceae</taxon>
        <taxon>Novosphingobium</taxon>
    </lineage>
</organism>
<comment type="caution">
    <text evidence="1">The sequence shown here is derived from an EMBL/GenBank/DDBJ whole genome shotgun (WGS) entry which is preliminary data.</text>
</comment>
<name>A0ABT0BGK4_9SPHN</name>
<accession>A0ABT0BGK4</accession>
<sequence>MGLAQSAKDAASDYGNWGGVLGIGTATSDTATGMDFSTGLGAAFTGIEVLVTAREKKTYWANPLFVSHGFEDSENPATADYFKWRKRKKIGGALVSGFGSLGAAVTRVHVGGLARHGRAVTATVDHTIRFQLEAKKIPNSKYINGLIRVMT</sequence>
<reference evidence="1" key="1">
    <citation type="submission" date="2022-03" db="EMBL/GenBank/DDBJ databases">
        <title>Identification of a novel bacterium isolated from mangrove sediments.</title>
        <authorList>
            <person name="Pan X."/>
        </authorList>
    </citation>
    <scope>NUCLEOTIDE SEQUENCE</scope>
    <source>
        <strain evidence="1">B1949</strain>
    </source>
</reference>
<dbReference type="EMBL" id="JALHLF010000068">
    <property type="protein sequence ID" value="MCJ2183946.1"/>
    <property type="molecule type" value="Genomic_DNA"/>
</dbReference>
<protein>
    <submittedName>
        <fullName evidence="1">Uncharacterized protein</fullName>
    </submittedName>
</protein>
<evidence type="ECO:0000313" key="1">
    <source>
        <dbReference type="EMBL" id="MCJ2183946.1"/>
    </source>
</evidence>
<keyword evidence="2" id="KW-1185">Reference proteome</keyword>